<dbReference type="InterPro" id="IPR006531">
    <property type="entry name" value="Gp5/Vgr_OB"/>
</dbReference>
<dbReference type="Pfam" id="PF22178">
    <property type="entry name" value="Gp5_trimer_C"/>
    <property type="match status" value="1"/>
</dbReference>
<dbReference type="PANTHER" id="PTHR32305">
    <property type="match status" value="1"/>
</dbReference>
<dbReference type="InterPro" id="IPR006533">
    <property type="entry name" value="T6SS_Vgr_RhsGE"/>
</dbReference>
<dbReference type="Gene3D" id="4.10.220.110">
    <property type="match status" value="1"/>
</dbReference>
<evidence type="ECO:0000259" key="5">
    <source>
        <dbReference type="Pfam" id="PF04717"/>
    </source>
</evidence>
<dbReference type="Gene3D" id="2.30.110.50">
    <property type="match status" value="1"/>
</dbReference>
<reference evidence="7" key="1">
    <citation type="submission" date="2023-07" db="EMBL/GenBank/DDBJ databases">
        <title>Genome content predicts the carbon catabolic preferences of heterotrophic bacteria.</title>
        <authorList>
            <person name="Gralka M."/>
        </authorList>
    </citation>
    <scope>NUCLEOTIDE SEQUENCE</scope>
    <source>
        <strain evidence="7">I3M17_2</strain>
    </source>
</reference>
<comment type="caution">
    <text evidence="7">The sequence shown here is derived from an EMBL/GenBank/DDBJ whole genome shotgun (WGS) entry which is preliminary data.</text>
</comment>
<comment type="similarity">
    <text evidence="2">Belongs to the VgrG protein family.</text>
</comment>
<evidence type="ECO:0000256" key="1">
    <source>
        <dbReference type="ARBA" id="ARBA00004613"/>
    </source>
</evidence>
<dbReference type="InterPro" id="IPR054030">
    <property type="entry name" value="Gp5_Vgr_C"/>
</dbReference>
<dbReference type="Pfam" id="PF05954">
    <property type="entry name" value="Phage_GPD"/>
    <property type="match status" value="1"/>
</dbReference>
<comment type="subcellular location">
    <subcellularLocation>
        <location evidence="1">Secreted</location>
    </subcellularLocation>
</comment>
<dbReference type="SUPFAM" id="SSF69349">
    <property type="entry name" value="Phage fibre proteins"/>
    <property type="match status" value="1"/>
</dbReference>
<dbReference type="AlphaFoldDB" id="A0AAW7X3A7"/>
<evidence type="ECO:0000259" key="6">
    <source>
        <dbReference type="Pfam" id="PF22178"/>
    </source>
</evidence>
<feature type="compositionally biased region" description="Polar residues" evidence="4">
    <location>
        <begin position="465"/>
        <end position="474"/>
    </location>
</feature>
<dbReference type="EMBL" id="JAUOPB010000003">
    <property type="protein sequence ID" value="MDO6421790.1"/>
    <property type="molecule type" value="Genomic_DNA"/>
</dbReference>
<keyword evidence="3" id="KW-0964">Secreted</keyword>
<evidence type="ECO:0000313" key="8">
    <source>
        <dbReference type="Proteomes" id="UP001169760"/>
    </source>
</evidence>
<proteinExistence type="inferred from homology"/>
<dbReference type="PANTHER" id="PTHR32305:SF15">
    <property type="entry name" value="PROTEIN RHSA-RELATED"/>
    <property type="match status" value="1"/>
</dbReference>
<dbReference type="Pfam" id="PF04717">
    <property type="entry name" value="Phage_base_V"/>
    <property type="match status" value="1"/>
</dbReference>
<evidence type="ECO:0000256" key="4">
    <source>
        <dbReference type="SAM" id="MobiDB-lite"/>
    </source>
</evidence>
<sequence length="621" mass="68709">MANAESTQDKNLVRVSTVLPDNALIATRLSISETLSEGFSIVVTAFSEKRHDLTAEDLVGTPLTAVLVQQDNSLRYFNGYVQEITATGSERAGQRSTYKLTVVSWLQLLLGKRRDNRIFQEKNVKQIIEEVFKPLGSIADYKFDISGEHPEWRYCTQYEETDLNFFNRLCQREGLAYYFLHENGAHKLHIVDVANIRSLADNKPKIVEIQAGTPAFDHFSHWQSTGKFVAGTYTQRTYNYLKPTQLIEGSEKIKGDALKIPKVTDIEHYSYTEQFHTSQEGKGSVSTKGHGASQAVISQGAGNCRHLKVGHTIQVALPGAANFAEKGKEFTLTSVSINADDASGVMNCFVEALPKGNLLFPASSTPTINSLQTAVVTGPKGEEIHTDQLGRIKAQFHWDRVGKKDENSTCWLRVMQGFAGNNYGAHFTPRIGHEVVVAFENGNPDRPFVIGSLFHQEHKPPYSEQLGSRSGVRTRSTKGGGETNFNELYFEDTKGKEEVYFQAEKDLNAVVKNDETREIGNDQTSAIKHDRKMDVGNDHTETIKNKQTITVGKDQQNNIKNNQTTEVGKKSVHKVGKELILEAGSKIVLKVGGSSIEITGSKIAIKSSGQVDVDGGKVQLN</sequence>
<dbReference type="InterPro" id="IPR037026">
    <property type="entry name" value="Vgr_OB-fold_dom_sf"/>
</dbReference>
<accession>A0AAW7X3A7</accession>
<evidence type="ECO:0000256" key="3">
    <source>
        <dbReference type="ARBA" id="ARBA00022525"/>
    </source>
</evidence>
<evidence type="ECO:0000313" key="7">
    <source>
        <dbReference type="EMBL" id="MDO6421790.1"/>
    </source>
</evidence>
<evidence type="ECO:0000256" key="2">
    <source>
        <dbReference type="ARBA" id="ARBA00005558"/>
    </source>
</evidence>
<dbReference type="NCBIfam" id="TIGR03361">
    <property type="entry name" value="VI_Rhs_Vgr"/>
    <property type="match status" value="1"/>
</dbReference>
<dbReference type="RefSeq" id="WP_303491442.1">
    <property type="nucleotide sequence ID" value="NZ_JAUOPB010000003.1"/>
</dbReference>
<dbReference type="SUPFAM" id="SSF69279">
    <property type="entry name" value="Phage tail proteins"/>
    <property type="match status" value="2"/>
</dbReference>
<feature type="region of interest" description="Disordered" evidence="4">
    <location>
        <begin position="459"/>
        <end position="484"/>
    </location>
</feature>
<dbReference type="InterPro" id="IPR017847">
    <property type="entry name" value="T6SS_RhsGE_Vgr_subset"/>
</dbReference>
<dbReference type="Gene3D" id="2.40.50.230">
    <property type="entry name" value="Gp5 N-terminal domain"/>
    <property type="match status" value="1"/>
</dbReference>
<dbReference type="Proteomes" id="UP001169760">
    <property type="component" value="Unassembled WGS sequence"/>
</dbReference>
<protein>
    <submittedName>
        <fullName evidence="7">Type VI secretion system tip protein TssI/VgrG</fullName>
    </submittedName>
</protein>
<dbReference type="Gene3D" id="3.55.50.10">
    <property type="entry name" value="Baseplate protein-like domains"/>
    <property type="match status" value="1"/>
</dbReference>
<dbReference type="InterPro" id="IPR050708">
    <property type="entry name" value="T6SS_VgrG/RHS"/>
</dbReference>
<organism evidence="7 8">
    <name type="scientific">Saccharophagus degradans</name>
    <dbReference type="NCBI Taxonomy" id="86304"/>
    <lineage>
        <taxon>Bacteria</taxon>
        <taxon>Pseudomonadati</taxon>
        <taxon>Pseudomonadota</taxon>
        <taxon>Gammaproteobacteria</taxon>
        <taxon>Cellvibrionales</taxon>
        <taxon>Cellvibrionaceae</taxon>
        <taxon>Saccharophagus</taxon>
    </lineage>
</organism>
<name>A0AAW7X3A7_9GAMM</name>
<dbReference type="GO" id="GO:0005576">
    <property type="term" value="C:extracellular region"/>
    <property type="evidence" value="ECO:0007669"/>
    <property type="project" value="UniProtKB-SubCell"/>
</dbReference>
<dbReference type="SUPFAM" id="SSF69255">
    <property type="entry name" value="gp5 N-terminal domain-like"/>
    <property type="match status" value="1"/>
</dbReference>
<feature type="domain" description="Gp5/Type VI secretion system Vgr protein OB-fold" evidence="5">
    <location>
        <begin position="385"/>
        <end position="454"/>
    </location>
</feature>
<feature type="domain" description="Gp5/Type VI secretion system Vgr C-terminal trimerisation" evidence="6">
    <location>
        <begin position="470"/>
        <end position="578"/>
    </location>
</feature>
<gene>
    <name evidence="7" type="primary">tssI</name>
    <name evidence="7" type="ORF">Q4521_04845</name>
</gene>
<dbReference type="NCBIfam" id="TIGR01646">
    <property type="entry name" value="vgr_GE"/>
    <property type="match status" value="1"/>
</dbReference>